<feature type="compositionally biased region" description="Polar residues" evidence="1">
    <location>
        <begin position="138"/>
        <end position="147"/>
    </location>
</feature>
<dbReference type="AlphaFoldDB" id="W7LVA9"/>
<dbReference type="Proteomes" id="UP000009096">
    <property type="component" value="Chromosome 2"/>
</dbReference>
<evidence type="ECO:0000313" key="2">
    <source>
        <dbReference type="EMBL" id="EWG42491.1"/>
    </source>
</evidence>
<dbReference type="GeneID" id="30062362"/>
<feature type="region of interest" description="Disordered" evidence="1">
    <location>
        <begin position="126"/>
        <end position="147"/>
    </location>
</feature>
<dbReference type="RefSeq" id="XP_018748682.1">
    <property type="nucleotide sequence ID" value="XM_018892071.1"/>
</dbReference>
<dbReference type="VEuPathDB" id="FungiDB:FVEG_04281"/>
<dbReference type="HOGENOM" id="CLU_1768220_0_0_1"/>
<keyword evidence="3" id="KW-1185">Reference proteome</keyword>
<dbReference type="EMBL" id="CM000579">
    <property type="protein sequence ID" value="EWG42491.1"/>
    <property type="molecule type" value="Genomic_DNA"/>
</dbReference>
<proteinExistence type="predicted"/>
<dbReference type="EMBL" id="DS022245">
    <property type="protein sequence ID" value="EWG42491.1"/>
    <property type="molecule type" value="Genomic_DNA"/>
</dbReference>
<dbReference type="KEGG" id="fvr:FVEG_04281"/>
<name>W7LVA9_GIBM7</name>
<evidence type="ECO:0000313" key="3">
    <source>
        <dbReference type="Proteomes" id="UP000009096"/>
    </source>
</evidence>
<accession>W7LVA9</accession>
<protein>
    <submittedName>
        <fullName evidence="2">Uncharacterized protein</fullName>
    </submittedName>
</protein>
<reference evidence="2 3" key="1">
    <citation type="journal article" date="2010" name="Nature">
        <title>Comparative genomics reveals mobile pathogenicity chromosomes in Fusarium.</title>
        <authorList>
            <person name="Ma L.J."/>
            <person name="van der Does H.C."/>
            <person name="Borkovich K.A."/>
            <person name="Coleman J.J."/>
            <person name="Daboussi M.J."/>
            <person name="Di Pietro A."/>
            <person name="Dufresne M."/>
            <person name="Freitag M."/>
            <person name="Grabherr M."/>
            <person name="Henrissat B."/>
            <person name="Houterman P.M."/>
            <person name="Kang S."/>
            <person name="Shim W.B."/>
            <person name="Woloshuk C."/>
            <person name="Xie X."/>
            <person name="Xu J.R."/>
            <person name="Antoniw J."/>
            <person name="Baker S.E."/>
            <person name="Bluhm B.H."/>
            <person name="Breakspear A."/>
            <person name="Brown D.W."/>
            <person name="Butchko R.A."/>
            <person name="Chapman S."/>
            <person name="Coulson R."/>
            <person name="Coutinho P.M."/>
            <person name="Danchin E.G."/>
            <person name="Diener A."/>
            <person name="Gale L.R."/>
            <person name="Gardiner D.M."/>
            <person name="Goff S."/>
            <person name="Hammond-Kosack K.E."/>
            <person name="Hilburn K."/>
            <person name="Hua-Van A."/>
            <person name="Jonkers W."/>
            <person name="Kazan K."/>
            <person name="Kodira C.D."/>
            <person name="Koehrsen M."/>
            <person name="Kumar L."/>
            <person name="Lee Y.H."/>
            <person name="Li L."/>
            <person name="Manners J.M."/>
            <person name="Miranda-Saavedra D."/>
            <person name="Mukherjee M."/>
            <person name="Park G."/>
            <person name="Park J."/>
            <person name="Park S.Y."/>
            <person name="Proctor R.H."/>
            <person name="Regev A."/>
            <person name="Ruiz-Roldan M.C."/>
            <person name="Sain D."/>
            <person name="Sakthikumar S."/>
            <person name="Sykes S."/>
            <person name="Schwartz D.C."/>
            <person name="Turgeon B.G."/>
            <person name="Wapinski I."/>
            <person name="Yoder O."/>
            <person name="Young S."/>
            <person name="Zeng Q."/>
            <person name="Zhou S."/>
            <person name="Galagan J."/>
            <person name="Cuomo C.A."/>
            <person name="Kistler H.C."/>
            <person name="Rep M."/>
        </authorList>
    </citation>
    <scope>NUCLEOTIDE SEQUENCE [LARGE SCALE GENOMIC DNA]</scope>
    <source>
        <strain evidence="3">M3125 / FGSC 7600</strain>
    </source>
</reference>
<evidence type="ECO:0000256" key="1">
    <source>
        <dbReference type="SAM" id="MobiDB-lite"/>
    </source>
</evidence>
<sequence>MLDSKTRNIGMEIESGPGRPLNRAVVITRLSKQGIQFTKRPEAYGWSVYLSPRHMVCYDNQSQAYKSVIIDYFSSGLRAVVNTREPRAYSLCLAWCIHPPKQMRVHAQSHRHPIYLRKGIFFDTPQPQRSGVRPASLLSPTMPNVKA</sequence>
<gene>
    <name evidence="2" type="ORF">FVEG_04281</name>
</gene>
<organism evidence="2 3">
    <name type="scientific">Gibberella moniliformis (strain M3125 / FGSC 7600)</name>
    <name type="common">Maize ear and stalk rot fungus</name>
    <name type="synonym">Fusarium verticillioides</name>
    <dbReference type="NCBI Taxonomy" id="334819"/>
    <lineage>
        <taxon>Eukaryota</taxon>
        <taxon>Fungi</taxon>
        <taxon>Dikarya</taxon>
        <taxon>Ascomycota</taxon>
        <taxon>Pezizomycotina</taxon>
        <taxon>Sordariomycetes</taxon>
        <taxon>Hypocreomycetidae</taxon>
        <taxon>Hypocreales</taxon>
        <taxon>Nectriaceae</taxon>
        <taxon>Fusarium</taxon>
        <taxon>Fusarium fujikuroi species complex</taxon>
    </lineage>
</organism>